<keyword evidence="4" id="KW-0479">Metal-binding</keyword>
<dbReference type="SUPFAM" id="SSF51246">
    <property type="entry name" value="Rudiment single hybrid motif"/>
    <property type="match status" value="1"/>
</dbReference>
<dbReference type="Gene3D" id="3.30.470.20">
    <property type="entry name" value="ATP-grasp fold, B domain"/>
    <property type="match status" value="1"/>
</dbReference>
<dbReference type="EC" id="6.3.4.13" evidence="2"/>
<dbReference type="GO" id="GO:0006189">
    <property type="term" value="P:'de novo' IMP biosynthetic process"/>
    <property type="evidence" value="ECO:0007669"/>
    <property type="project" value="UniProtKB-UniPathway"/>
</dbReference>
<evidence type="ECO:0000256" key="3">
    <source>
        <dbReference type="ARBA" id="ARBA00022598"/>
    </source>
</evidence>
<dbReference type="InterPro" id="IPR013815">
    <property type="entry name" value="ATP_grasp_subdomain_1"/>
</dbReference>
<accession>A0A1B6H4S7</accession>
<dbReference type="InterPro" id="IPR011054">
    <property type="entry name" value="Rudment_hybrid_motif"/>
</dbReference>
<dbReference type="AlphaFoldDB" id="A0A1B6H4S7"/>
<dbReference type="HAMAP" id="MF_00138">
    <property type="entry name" value="GARS"/>
    <property type="match status" value="1"/>
</dbReference>
<dbReference type="Gene3D" id="3.30.1490.20">
    <property type="entry name" value="ATP-grasp fold, A domain"/>
    <property type="match status" value="1"/>
</dbReference>
<dbReference type="PROSITE" id="PS50975">
    <property type="entry name" value="ATP_GRASP"/>
    <property type="match status" value="1"/>
</dbReference>
<sequence>MSANILVIGGGGREHAICWKLAMSPKVKKVFAAPGNVGIGGMPKAENVDLNLKDFNAIAQWCIKEEVSLVVVGPEDPLANGIADTLIEAGVKCFGPSKLAARIEAYKDWAKEFMKRHGIPTADWESFTDFTEAKKFIYRTQDDIPQASYNMLVVKATGLAAGKGVVVAESRDEVCAAVEEALVNHKFGTAGNTVIVEERLEGQEVSVLGFCDGHTVRAMVPAQDHKRALDGDLGPNTGGMGAYAPCPLLSPRQLKSVEENILQRAVEGLSAEGYPFVGVLYAGLMLTRSGPKVLEFNCRFGDPETEVLLPLLESDLYEIMLACCEGRLDKQNIEWENNMSVVAVIMASKGYPESSSKGDIIEGVEEVMESPGTQVFHCGTGMVDGKLVTAGGRVLAVVTKSESLAVTANLATAACQRIHFPGAQFRTDIAHKGIPRWILKKGKLTYKASGVDI</sequence>
<gene>
    <name evidence="14" type="ORF">g.8615</name>
</gene>
<dbReference type="GO" id="GO:0009113">
    <property type="term" value="P:purine nucleobase biosynthetic process"/>
    <property type="evidence" value="ECO:0007669"/>
    <property type="project" value="InterPro"/>
</dbReference>
<evidence type="ECO:0000256" key="6">
    <source>
        <dbReference type="ARBA" id="ARBA00022755"/>
    </source>
</evidence>
<dbReference type="PANTHER" id="PTHR43472">
    <property type="entry name" value="PHOSPHORIBOSYLAMINE--GLYCINE LIGASE"/>
    <property type="match status" value="1"/>
</dbReference>
<evidence type="ECO:0000256" key="10">
    <source>
        <dbReference type="ARBA" id="ARBA00042242"/>
    </source>
</evidence>
<name>A0A1B6H4S7_9HEMI</name>
<dbReference type="GO" id="GO:0046872">
    <property type="term" value="F:metal ion binding"/>
    <property type="evidence" value="ECO:0007669"/>
    <property type="project" value="UniProtKB-KW"/>
</dbReference>
<evidence type="ECO:0000256" key="11">
    <source>
        <dbReference type="ARBA" id="ARBA00042864"/>
    </source>
</evidence>
<dbReference type="InterPro" id="IPR020561">
    <property type="entry name" value="PRibGlycinamid_synth_ATP-grasp"/>
</dbReference>
<dbReference type="GO" id="GO:0005524">
    <property type="term" value="F:ATP binding"/>
    <property type="evidence" value="ECO:0007669"/>
    <property type="project" value="UniProtKB-UniRule"/>
</dbReference>
<dbReference type="Pfam" id="PF02843">
    <property type="entry name" value="GARS_C"/>
    <property type="match status" value="1"/>
</dbReference>
<dbReference type="FunFam" id="3.40.50.20:FF:000006">
    <property type="entry name" value="Phosphoribosylamine--glycine ligase, chloroplastic"/>
    <property type="match status" value="1"/>
</dbReference>
<feature type="non-terminal residue" evidence="14">
    <location>
        <position position="453"/>
    </location>
</feature>
<keyword evidence="7 12" id="KW-0067">ATP-binding</keyword>
<dbReference type="FunFam" id="3.30.470.20:FF:000018">
    <property type="entry name" value="Trifunctional purine biosynthetic protein adenosine-3"/>
    <property type="match status" value="1"/>
</dbReference>
<dbReference type="InterPro" id="IPR020562">
    <property type="entry name" value="PRibGlycinamide_synth_N"/>
</dbReference>
<evidence type="ECO:0000256" key="5">
    <source>
        <dbReference type="ARBA" id="ARBA00022741"/>
    </source>
</evidence>
<dbReference type="SMART" id="SM01209">
    <property type="entry name" value="GARS_A"/>
    <property type="match status" value="1"/>
</dbReference>
<comment type="similarity">
    <text evidence="9">Belongs to the GARS family.</text>
</comment>
<dbReference type="InterPro" id="IPR020560">
    <property type="entry name" value="PRibGlycinamide_synth_C-dom"/>
</dbReference>
<feature type="domain" description="ATP-grasp" evidence="13">
    <location>
        <begin position="111"/>
        <end position="325"/>
    </location>
</feature>
<dbReference type="PROSITE" id="PS00184">
    <property type="entry name" value="GARS"/>
    <property type="match status" value="1"/>
</dbReference>
<dbReference type="GO" id="GO:0004637">
    <property type="term" value="F:phosphoribosylamine-glycine ligase activity"/>
    <property type="evidence" value="ECO:0007669"/>
    <property type="project" value="UniProtKB-EC"/>
</dbReference>
<evidence type="ECO:0000256" key="7">
    <source>
        <dbReference type="ARBA" id="ARBA00022840"/>
    </source>
</evidence>
<evidence type="ECO:0000256" key="12">
    <source>
        <dbReference type="PROSITE-ProRule" id="PRU00409"/>
    </source>
</evidence>
<evidence type="ECO:0000256" key="8">
    <source>
        <dbReference type="ARBA" id="ARBA00023211"/>
    </source>
</evidence>
<evidence type="ECO:0000259" key="13">
    <source>
        <dbReference type="PROSITE" id="PS50975"/>
    </source>
</evidence>
<dbReference type="InterPro" id="IPR011761">
    <property type="entry name" value="ATP-grasp"/>
</dbReference>
<keyword evidence="6" id="KW-0658">Purine biosynthesis</keyword>
<dbReference type="Pfam" id="PF02844">
    <property type="entry name" value="GARS_N"/>
    <property type="match status" value="1"/>
</dbReference>
<dbReference type="NCBIfam" id="TIGR00877">
    <property type="entry name" value="purD"/>
    <property type="match status" value="1"/>
</dbReference>
<evidence type="ECO:0000256" key="1">
    <source>
        <dbReference type="ARBA" id="ARBA00005174"/>
    </source>
</evidence>
<dbReference type="InterPro" id="IPR000115">
    <property type="entry name" value="PRibGlycinamide_synth"/>
</dbReference>
<reference evidence="14" key="1">
    <citation type="submission" date="2015-11" db="EMBL/GenBank/DDBJ databases">
        <title>De novo transcriptome assembly of four potential Pierce s Disease insect vectors from Arizona vineyards.</title>
        <authorList>
            <person name="Tassone E.E."/>
        </authorList>
    </citation>
    <scope>NUCLEOTIDE SEQUENCE</scope>
</reference>
<dbReference type="PANTHER" id="PTHR43472:SF1">
    <property type="entry name" value="PHOSPHORIBOSYLAMINE--GLYCINE LIGASE, CHLOROPLASTIC"/>
    <property type="match status" value="1"/>
</dbReference>
<evidence type="ECO:0000313" key="14">
    <source>
        <dbReference type="EMBL" id="JAS69692.1"/>
    </source>
</evidence>
<dbReference type="Gene3D" id="3.40.50.20">
    <property type="match status" value="1"/>
</dbReference>
<dbReference type="InterPro" id="IPR037123">
    <property type="entry name" value="PRibGlycinamide_synth_C_sf"/>
</dbReference>
<comment type="pathway">
    <text evidence="1">Purine metabolism; IMP biosynthesis via de novo pathway; N(1)-(5-phospho-D-ribosyl)glycinamide from 5-phospho-alpha-D-ribose 1-diphosphate: step 2/2.</text>
</comment>
<dbReference type="Gene3D" id="3.90.600.10">
    <property type="entry name" value="Phosphoribosylglycinamide synthetase, C-terminal domain"/>
    <property type="match status" value="1"/>
</dbReference>
<dbReference type="InterPro" id="IPR020559">
    <property type="entry name" value="PRibGlycinamide_synth_CS"/>
</dbReference>
<dbReference type="SUPFAM" id="SSF52440">
    <property type="entry name" value="PreATP-grasp domain"/>
    <property type="match status" value="1"/>
</dbReference>
<dbReference type="SUPFAM" id="SSF56059">
    <property type="entry name" value="Glutathione synthetase ATP-binding domain-like"/>
    <property type="match status" value="1"/>
</dbReference>
<dbReference type="SMART" id="SM01210">
    <property type="entry name" value="GARS_C"/>
    <property type="match status" value="1"/>
</dbReference>
<evidence type="ECO:0000256" key="9">
    <source>
        <dbReference type="ARBA" id="ARBA00038345"/>
    </source>
</evidence>
<dbReference type="InterPro" id="IPR016185">
    <property type="entry name" value="PreATP-grasp_dom_sf"/>
</dbReference>
<dbReference type="EMBL" id="GECZ01000077">
    <property type="protein sequence ID" value="JAS69692.1"/>
    <property type="molecule type" value="Transcribed_RNA"/>
</dbReference>
<keyword evidence="8" id="KW-0464">Manganese</keyword>
<dbReference type="Pfam" id="PF01071">
    <property type="entry name" value="GARS_A"/>
    <property type="match status" value="1"/>
</dbReference>
<dbReference type="FunFam" id="3.90.600.10:FF:000001">
    <property type="entry name" value="Trifunctional purine biosynthetic protein adenosine-3"/>
    <property type="match status" value="1"/>
</dbReference>
<keyword evidence="3" id="KW-0436">Ligase</keyword>
<organism evidence="14">
    <name type="scientific">Cuerna arida</name>
    <dbReference type="NCBI Taxonomy" id="1464854"/>
    <lineage>
        <taxon>Eukaryota</taxon>
        <taxon>Metazoa</taxon>
        <taxon>Ecdysozoa</taxon>
        <taxon>Arthropoda</taxon>
        <taxon>Hexapoda</taxon>
        <taxon>Insecta</taxon>
        <taxon>Pterygota</taxon>
        <taxon>Neoptera</taxon>
        <taxon>Paraneoptera</taxon>
        <taxon>Hemiptera</taxon>
        <taxon>Auchenorrhyncha</taxon>
        <taxon>Membracoidea</taxon>
        <taxon>Cicadellidae</taxon>
        <taxon>Cicadellinae</taxon>
        <taxon>Proconiini</taxon>
        <taxon>Cuerna</taxon>
    </lineage>
</organism>
<keyword evidence="5 12" id="KW-0547">Nucleotide-binding</keyword>
<evidence type="ECO:0000256" key="2">
    <source>
        <dbReference type="ARBA" id="ARBA00013255"/>
    </source>
</evidence>
<dbReference type="UniPathway" id="UPA00074">
    <property type="reaction ID" value="UER00125"/>
</dbReference>
<proteinExistence type="inferred from homology"/>
<evidence type="ECO:0000256" key="4">
    <source>
        <dbReference type="ARBA" id="ARBA00022723"/>
    </source>
</evidence>
<protein>
    <recommendedName>
        <fullName evidence="2">phosphoribosylamine--glycine ligase</fullName>
        <ecNumber evidence="2">6.3.4.13</ecNumber>
    </recommendedName>
    <alternativeName>
        <fullName evidence="10">Glycinamide ribonucleotide synthetase</fullName>
    </alternativeName>
    <alternativeName>
        <fullName evidence="11">Phosphoribosylglycinamide synthetase</fullName>
    </alternativeName>
</protein>